<feature type="non-terminal residue" evidence="1">
    <location>
        <position position="1"/>
    </location>
</feature>
<sequence length="149" mass="16770">TGAASSGQTNLNSRYMVQTVISIAGNEKNEPFNERNVISTKKYGGGSIRVWGCFSSFGVGNIVRIFGTMDGDLYRQILTEDLLGTLRWYRIRKQDIIFQQDTLLRIRLSALGGNSKVWVDMNMGYLNSLIESMPQRILDVYNARGGYTE</sequence>
<reference evidence="1 2" key="1">
    <citation type="submission" date="2021-06" db="EMBL/GenBank/DDBJ databases">
        <authorList>
            <person name="Kallberg Y."/>
            <person name="Tangrot J."/>
            <person name="Rosling A."/>
        </authorList>
    </citation>
    <scope>NUCLEOTIDE SEQUENCE [LARGE SCALE GENOMIC DNA]</scope>
    <source>
        <strain evidence="1 2">120-4 pot B 10/14</strain>
    </source>
</reference>
<name>A0ABN7X8U2_GIGMA</name>
<dbReference type="Gene3D" id="3.30.420.10">
    <property type="entry name" value="Ribonuclease H-like superfamily/Ribonuclease H"/>
    <property type="match status" value="1"/>
</dbReference>
<keyword evidence="2" id="KW-1185">Reference proteome</keyword>
<dbReference type="EMBL" id="CAJVQB010096298">
    <property type="protein sequence ID" value="CAG8849448.1"/>
    <property type="molecule type" value="Genomic_DNA"/>
</dbReference>
<dbReference type="Proteomes" id="UP000789901">
    <property type="component" value="Unassembled WGS sequence"/>
</dbReference>
<evidence type="ECO:0000313" key="1">
    <source>
        <dbReference type="EMBL" id="CAG8849448.1"/>
    </source>
</evidence>
<accession>A0ABN7X8U2</accession>
<gene>
    <name evidence="1" type="ORF">GMARGA_LOCUS39722</name>
</gene>
<organism evidence="1 2">
    <name type="scientific">Gigaspora margarita</name>
    <dbReference type="NCBI Taxonomy" id="4874"/>
    <lineage>
        <taxon>Eukaryota</taxon>
        <taxon>Fungi</taxon>
        <taxon>Fungi incertae sedis</taxon>
        <taxon>Mucoromycota</taxon>
        <taxon>Glomeromycotina</taxon>
        <taxon>Glomeromycetes</taxon>
        <taxon>Diversisporales</taxon>
        <taxon>Gigasporaceae</taxon>
        <taxon>Gigaspora</taxon>
    </lineage>
</organism>
<evidence type="ECO:0000313" key="2">
    <source>
        <dbReference type="Proteomes" id="UP000789901"/>
    </source>
</evidence>
<proteinExistence type="predicted"/>
<comment type="caution">
    <text evidence="1">The sequence shown here is derived from an EMBL/GenBank/DDBJ whole genome shotgun (WGS) entry which is preliminary data.</text>
</comment>
<protein>
    <submittedName>
        <fullName evidence="1">13651_t:CDS:1</fullName>
    </submittedName>
</protein>
<dbReference type="InterPro" id="IPR036397">
    <property type="entry name" value="RNaseH_sf"/>
</dbReference>
<feature type="non-terminal residue" evidence="1">
    <location>
        <position position="149"/>
    </location>
</feature>